<dbReference type="InterPro" id="IPR025334">
    <property type="entry name" value="DUF4240"/>
</dbReference>
<dbReference type="STRING" id="688867.SAMN05660236_4533"/>
<dbReference type="Proteomes" id="UP000190961">
    <property type="component" value="Unassembled WGS sequence"/>
</dbReference>
<evidence type="ECO:0000259" key="1">
    <source>
        <dbReference type="Pfam" id="PF14024"/>
    </source>
</evidence>
<gene>
    <name evidence="2" type="ORF">SAMN05660236_4533</name>
</gene>
<dbReference type="Pfam" id="PF14024">
    <property type="entry name" value="DUF4240"/>
    <property type="match status" value="1"/>
</dbReference>
<name>A0A1T5M681_9BACT</name>
<evidence type="ECO:0000313" key="2">
    <source>
        <dbReference type="EMBL" id="SKC83741.1"/>
    </source>
</evidence>
<dbReference type="AlphaFoldDB" id="A0A1T5M681"/>
<evidence type="ECO:0000313" key="3">
    <source>
        <dbReference type="Proteomes" id="UP000190961"/>
    </source>
</evidence>
<sequence length="191" mass="22438">MASPLKNDTPIEKTAEMLDEDRYWAMIQQAQDSTEDLDEMEEQLIEEVEKLTPKEIVGFYLRTHYFTYKAYTSELWCAGYIINDGCSDDGFEYFRLWLISAGKEIYYNALANPDSLVDVVETNNDTYDFEALTYVPPTAFTNKTGLDLYDYIDEENFKYRSEPEMEFTWEEEDAESQQKICPKLYAMFSDD</sequence>
<keyword evidence="3" id="KW-1185">Reference proteome</keyword>
<feature type="domain" description="DUF4240" evidence="1">
    <location>
        <begin position="19"/>
        <end position="141"/>
    </location>
</feature>
<dbReference type="EMBL" id="FUZU01000003">
    <property type="protein sequence ID" value="SKC83741.1"/>
    <property type="molecule type" value="Genomic_DNA"/>
</dbReference>
<reference evidence="2 3" key="1">
    <citation type="submission" date="2017-02" db="EMBL/GenBank/DDBJ databases">
        <authorList>
            <person name="Peterson S.W."/>
        </authorList>
    </citation>
    <scope>NUCLEOTIDE SEQUENCE [LARGE SCALE GENOMIC DNA]</scope>
    <source>
        <strain evidence="2 3">DSM 25262</strain>
    </source>
</reference>
<proteinExistence type="predicted"/>
<accession>A0A1T5M681</accession>
<dbReference type="RefSeq" id="WP_079689051.1">
    <property type="nucleotide sequence ID" value="NZ_FUZU01000003.1"/>
</dbReference>
<organism evidence="2 3">
    <name type="scientific">Ohtaekwangia koreensis</name>
    <dbReference type="NCBI Taxonomy" id="688867"/>
    <lineage>
        <taxon>Bacteria</taxon>
        <taxon>Pseudomonadati</taxon>
        <taxon>Bacteroidota</taxon>
        <taxon>Cytophagia</taxon>
        <taxon>Cytophagales</taxon>
        <taxon>Fulvivirgaceae</taxon>
        <taxon>Ohtaekwangia</taxon>
    </lineage>
</organism>
<protein>
    <recommendedName>
        <fullName evidence="1">DUF4240 domain-containing protein</fullName>
    </recommendedName>
</protein>
<dbReference type="OrthoDB" id="6200718at2"/>